<name>A0A3B0TCS1_9ZZZZ</name>
<accession>A0A3B0TCS1</accession>
<keyword evidence="1" id="KW-0472">Membrane</keyword>
<evidence type="ECO:0000313" key="2">
    <source>
        <dbReference type="EMBL" id="VAW04726.1"/>
    </source>
</evidence>
<gene>
    <name evidence="2" type="ORF">MNBD_ALPHA05-1379</name>
</gene>
<dbReference type="InterPro" id="IPR019088">
    <property type="entry name" value="CHP02186-rel_TM"/>
</dbReference>
<dbReference type="EMBL" id="UOEH01000446">
    <property type="protein sequence ID" value="VAW04726.1"/>
    <property type="molecule type" value="Genomic_DNA"/>
</dbReference>
<organism evidence="2">
    <name type="scientific">hydrothermal vent metagenome</name>
    <dbReference type="NCBI Taxonomy" id="652676"/>
    <lineage>
        <taxon>unclassified sequences</taxon>
        <taxon>metagenomes</taxon>
        <taxon>ecological metagenomes</taxon>
    </lineage>
</organism>
<keyword evidence="1" id="KW-1133">Transmembrane helix</keyword>
<reference evidence="2" key="1">
    <citation type="submission" date="2018-06" db="EMBL/GenBank/DDBJ databases">
        <authorList>
            <person name="Zhirakovskaya E."/>
        </authorList>
    </citation>
    <scope>NUCLEOTIDE SEQUENCE</scope>
</reference>
<feature type="transmembrane region" description="Helical" evidence="1">
    <location>
        <begin position="235"/>
        <end position="256"/>
    </location>
</feature>
<dbReference type="AlphaFoldDB" id="A0A3B0TCS1"/>
<protein>
    <recommendedName>
        <fullName evidence="3">Transmembrane protein</fullName>
    </recommendedName>
</protein>
<sequence>MMRWLAILSVWFMLAPAQAAEIAIALTNDHVEVDTGFSGARLTLFGAISGIEAPAASAGVDIISVIRGPTTQFQIRRLLKRGPIWIPGNTHAIKDAPGLYLTNANRPITDIAPLPDQAAYRLGADFLIIDATQDHNETPIAAQSGVHNNVFAKAFVSEAKDAGLYRDRIGGVEFKKGALFAINVDIPANTPVGEYSVAVYLYQDGVLLGRDEAQLMVNKVGIERRIFDLAHNQPVTYGILSVVISLFAGWMAALAFRKS</sequence>
<keyword evidence="1" id="KW-0812">Transmembrane</keyword>
<proteinExistence type="predicted"/>
<dbReference type="Pfam" id="PF09608">
    <property type="entry name" value="Alph_Pro_TM"/>
    <property type="match status" value="1"/>
</dbReference>
<evidence type="ECO:0000256" key="1">
    <source>
        <dbReference type="SAM" id="Phobius"/>
    </source>
</evidence>
<evidence type="ECO:0008006" key="3">
    <source>
        <dbReference type="Google" id="ProtNLM"/>
    </source>
</evidence>